<evidence type="ECO:0000256" key="2">
    <source>
        <dbReference type="SAM" id="SignalP"/>
    </source>
</evidence>
<dbReference type="PANTHER" id="PTHR42776">
    <property type="entry name" value="SERINE PEPTIDASE S9 FAMILY MEMBER"/>
    <property type="match status" value="1"/>
</dbReference>
<dbReference type="GO" id="GO:0006508">
    <property type="term" value="P:proteolysis"/>
    <property type="evidence" value="ECO:0007669"/>
    <property type="project" value="InterPro"/>
</dbReference>
<keyword evidence="1" id="KW-0378">Hydrolase</keyword>
<keyword evidence="7" id="KW-1185">Reference proteome</keyword>
<reference evidence="5 6" key="1">
    <citation type="submission" date="2017-12" db="EMBL/GenBank/DDBJ databases">
        <title>The genome sequence of Caulobacter flavus CGMCC1 15093.</title>
        <authorList>
            <person name="Gao J."/>
            <person name="Mao X."/>
            <person name="Sun J."/>
        </authorList>
    </citation>
    <scope>NUCLEOTIDE SEQUENCE [LARGE SCALE GENOMIC DNA]</scope>
    <source>
        <strain evidence="5 6">CGMCC1 15093</strain>
    </source>
</reference>
<dbReference type="SUPFAM" id="SSF53474">
    <property type="entry name" value="alpha/beta-Hydrolases"/>
    <property type="match status" value="1"/>
</dbReference>
<accession>A0A2N5CLZ6</accession>
<feature type="domain" description="Peptidase S9 prolyl oligopeptidase catalytic" evidence="3">
    <location>
        <begin position="472"/>
        <end position="666"/>
    </location>
</feature>
<feature type="chain" id="PRO_5044577636" evidence="2">
    <location>
        <begin position="25"/>
        <end position="672"/>
    </location>
</feature>
<dbReference type="Proteomes" id="UP000234483">
    <property type="component" value="Unassembled WGS sequence"/>
</dbReference>
<dbReference type="InterPro" id="IPR001375">
    <property type="entry name" value="Peptidase_S9_cat"/>
</dbReference>
<evidence type="ECO:0000313" key="5">
    <source>
        <dbReference type="EMBL" id="PLR06939.1"/>
    </source>
</evidence>
<proteinExistence type="predicted"/>
<protein>
    <submittedName>
        <fullName evidence="5">S9 family peptidase</fullName>
    </submittedName>
</protein>
<evidence type="ECO:0000313" key="7">
    <source>
        <dbReference type="Proteomes" id="UP000281192"/>
    </source>
</evidence>
<dbReference type="PANTHER" id="PTHR42776:SF27">
    <property type="entry name" value="DIPEPTIDYL PEPTIDASE FAMILY MEMBER 6"/>
    <property type="match status" value="1"/>
</dbReference>
<dbReference type="KEGG" id="cfh:C1707_18750"/>
<dbReference type="SUPFAM" id="SSF82171">
    <property type="entry name" value="DPP6 N-terminal domain-like"/>
    <property type="match status" value="1"/>
</dbReference>
<dbReference type="OrthoDB" id="128799at2"/>
<evidence type="ECO:0000313" key="6">
    <source>
        <dbReference type="Proteomes" id="UP000234483"/>
    </source>
</evidence>
<gene>
    <name evidence="4" type="ORF">C1707_18750</name>
    <name evidence="5" type="ORF">CFHF_23800</name>
</gene>
<reference evidence="4 7" key="2">
    <citation type="submission" date="2018-01" db="EMBL/GenBank/DDBJ databases">
        <title>Complete genome sequence of Caulobacter flavus RHGG3.</title>
        <authorList>
            <person name="Yang E."/>
        </authorList>
    </citation>
    <scope>NUCLEOTIDE SEQUENCE [LARGE SCALE GENOMIC DNA]</scope>
    <source>
        <strain evidence="4 7">RHGG3</strain>
    </source>
</reference>
<dbReference type="Proteomes" id="UP000281192">
    <property type="component" value="Chromosome"/>
</dbReference>
<feature type="signal peptide" evidence="2">
    <location>
        <begin position="1"/>
        <end position="24"/>
    </location>
</feature>
<evidence type="ECO:0000256" key="1">
    <source>
        <dbReference type="ARBA" id="ARBA00022801"/>
    </source>
</evidence>
<dbReference type="EMBL" id="PJRQ01000048">
    <property type="protein sequence ID" value="PLR06939.1"/>
    <property type="molecule type" value="Genomic_DNA"/>
</dbReference>
<organism evidence="5 6">
    <name type="scientific">Caulobacter flavus</name>
    <dbReference type="NCBI Taxonomy" id="1679497"/>
    <lineage>
        <taxon>Bacteria</taxon>
        <taxon>Pseudomonadati</taxon>
        <taxon>Pseudomonadota</taxon>
        <taxon>Alphaproteobacteria</taxon>
        <taxon>Caulobacterales</taxon>
        <taxon>Caulobacteraceae</taxon>
        <taxon>Caulobacter</taxon>
    </lineage>
</organism>
<dbReference type="RefSeq" id="WP_101715410.1">
    <property type="nucleotide sequence ID" value="NZ_CP026100.1"/>
</dbReference>
<sequence length="672" mass="73864">MKSKSSVALSAAAAVLGMCMVVGGAEARASNPGAPSARELTRLPGLSDVVISPDGKRIAALISADGDEQLIGVWETDHIDRPPNLLSSKHMVFKSVSFIKNDRLAVVVQQLYTVGNHKGHLGKLFITDLKGEKWIPALPESRSRSEAEDFEKATNNPQILDSLPHDPRRILVVDDNGDVYRADVYSGTAERIERGSERFGDLQTDAKGEIRAKSEIDFEDGKAFYAQWIKNPATGQFEQHFRSFLKDRNIFTIAGFSPDPNIVYVQGVRGGDKAGIYEYDIRSKAFLEPAFEHKVFDSAGVIEDSDGALLGFRYNDAAGSIYWTDPQLAGMTKGLRGALNVKLAPMDWIDPGTGQKVKINVADGSDVAVEAWSQNRDYAVVMKSGPKDPGEYYLLTKDGKLSLLGKARPWIKAETLGDTRLVQYAARDGLMIPAFLTTPPAVFGKGPFPTIVMPHGGPWARDHLGWDVAGWVQYFASRGYAVLQPQFRGSEGWGRKLWTAGDNEWGQKMQDDKDDGARWLMDQKIADPNRTVMFGYSYGGYSALAAAIRPNGLYQCAVSGAGGSLADMKKVTAESRLGREYQRPFVGGLDAIQKAGEAKIPVFLYHGDRDTNVDIKDSRRFIAGLKAANKPYKWLEIKDMGHGYVTMTPAMMETQLVEIEKFFQNECKPGGL</sequence>
<evidence type="ECO:0000313" key="4">
    <source>
        <dbReference type="EMBL" id="AYV48136.1"/>
    </source>
</evidence>
<dbReference type="Gene3D" id="3.40.50.1820">
    <property type="entry name" value="alpha/beta hydrolase"/>
    <property type="match status" value="1"/>
</dbReference>
<dbReference type="EMBL" id="CP026100">
    <property type="protein sequence ID" value="AYV48136.1"/>
    <property type="molecule type" value="Genomic_DNA"/>
</dbReference>
<dbReference type="AlphaFoldDB" id="A0A2N5CLZ6"/>
<dbReference type="GO" id="GO:0004252">
    <property type="term" value="F:serine-type endopeptidase activity"/>
    <property type="evidence" value="ECO:0007669"/>
    <property type="project" value="TreeGrafter"/>
</dbReference>
<keyword evidence="2" id="KW-0732">Signal</keyword>
<dbReference type="InterPro" id="IPR029058">
    <property type="entry name" value="AB_hydrolase_fold"/>
</dbReference>
<evidence type="ECO:0000259" key="3">
    <source>
        <dbReference type="Pfam" id="PF00326"/>
    </source>
</evidence>
<name>A0A2N5CLZ6_9CAUL</name>
<dbReference type="Pfam" id="PF00326">
    <property type="entry name" value="Peptidase_S9"/>
    <property type="match status" value="1"/>
</dbReference>